<sequence>MPPSEPQRISSMTELLDLLRDDRMTIAWEFTSESETSACLSPTLLCFFVDGEPITRSMLMDVFAKFVSESVGPIVQSPGTMLTGKGMLTLSVYRDQRMLEMEYDLAQSSATLGTCVAGGGLLSTSMADFILEHSVDR</sequence>
<organism evidence="1 2">
    <name type="scientific">Neorhodopirellula lusitana</name>
    <dbReference type="NCBI Taxonomy" id="445327"/>
    <lineage>
        <taxon>Bacteria</taxon>
        <taxon>Pseudomonadati</taxon>
        <taxon>Planctomycetota</taxon>
        <taxon>Planctomycetia</taxon>
        <taxon>Pirellulales</taxon>
        <taxon>Pirellulaceae</taxon>
        <taxon>Neorhodopirellula</taxon>
    </lineage>
</organism>
<protein>
    <submittedName>
        <fullName evidence="1">Uncharacterized protein</fullName>
    </submittedName>
</protein>
<evidence type="ECO:0000313" key="1">
    <source>
        <dbReference type="EMBL" id="SMP79360.1"/>
    </source>
</evidence>
<evidence type="ECO:0000313" key="2">
    <source>
        <dbReference type="Proteomes" id="UP001158067"/>
    </source>
</evidence>
<accession>A0ABY1QT54</accession>
<comment type="caution">
    <text evidence="1">The sequence shown here is derived from an EMBL/GenBank/DDBJ whole genome shotgun (WGS) entry which is preliminary data.</text>
</comment>
<dbReference type="RefSeq" id="WP_283435629.1">
    <property type="nucleotide sequence ID" value="NZ_FXUG01000031.1"/>
</dbReference>
<keyword evidence="2" id="KW-1185">Reference proteome</keyword>
<dbReference type="Proteomes" id="UP001158067">
    <property type="component" value="Unassembled WGS sequence"/>
</dbReference>
<reference evidence="1 2" key="1">
    <citation type="submission" date="2017-05" db="EMBL/GenBank/DDBJ databases">
        <authorList>
            <person name="Varghese N."/>
            <person name="Submissions S."/>
        </authorList>
    </citation>
    <scope>NUCLEOTIDE SEQUENCE [LARGE SCALE GENOMIC DNA]</scope>
    <source>
        <strain evidence="1 2">DSM 25457</strain>
    </source>
</reference>
<gene>
    <name evidence="1" type="ORF">SAMN06265222_13110</name>
</gene>
<name>A0ABY1QT54_9BACT</name>
<dbReference type="EMBL" id="FXUG01000031">
    <property type="protein sequence ID" value="SMP79360.1"/>
    <property type="molecule type" value="Genomic_DNA"/>
</dbReference>
<proteinExistence type="predicted"/>